<dbReference type="AlphaFoldDB" id="A0A411X4H8"/>
<dbReference type="RefSeq" id="WP_131147885.1">
    <property type="nucleotide sequence ID" value="NZ_BMWV01000015.1"/>
</dbReference>
<feature type="region of interest" description="Disordered" evidence="1">
    <location>
        <begin position="1"/>
        <end position="33"/>
    </location>
</feature>
<dbReference type="InterPro" id="IPR021331">
    <property type="entry name" value="Hva1_TUDOR"/>
</dbReference>
<feature type="domain" description="Hypervirulence associated protein TUDOR" evidence="2">
    <location>
        <begin position="8"/>
        <end position="66"/>
    </location>
</feature>
<evidence type="ECO:0000313" key="6">
    <source>
        <dbReference type="Proteomes" id="UP000628442"/>
    </source>
</evidence>
<evidence type="ECO:0000313" key="5">
    <source>
        <dbReference type="Proteomes" id="UP000292307"/>
    </source>
</evidence>
<dbReference type="OrthoDB" id="71751at2"/>
<reference evidence="3" key="3">
    <citation type="submission" date="2022-12" db="EMBL/GenBank/DDBJ databases">
        <authorList>
            <person name="Sun Q."/>
            <person name="Kim S."/>
        </authorList>
    </citation>
    <scope>NUCLEOTIDE SEQUENCE</scope>
    <source>
        <strain evidence="3">KCTC 12343</strain>
    </source>
</reference>
<reference evidence="3" key="1">
    <citation type="journal article" date="2014" name="Int. J. Syst. Evol. Microbiol.">
        <title>Complete genome sequence of Corynebacterium casei LMG S-19264T (=DSM 44701T), isolated from a smear-ripened cheese.</title>
        <authorList>
            <consortium name="US DOE Joint Genome Institute (JGI-PGF)"/>
            <person name="Walter F."/>
            <person name="Albersmeier A."/>
            <person name="Kalinowski J."/>
            <person name="Ruckert C."/>
        </authorList>
    </citation>
    <scope>NUCLEOTIDE SEQUENCE</scope>
    <source>
        <strain evidence="3">KCTC 12343</strain>
    </source>
</reference>
<protein>
    <submittedName>
        <fullName evidence="4">DUF2945 domain-containing protein</fullName>
    </submittedName>
</protein>
<evidence type="ECO:0000259" key="2">
    <source>
        <dbReference type="Pfam" id="PF11160"/>
    </source>
</evidence>
<evidence type="ECO:0000256" key="1">
    <source>
        <dbReference type="SAM" id="MobiDB-lite"/>
    </source>
</evidence>
<dbReference type="Gene3D" id="2.30.30.1060">
    <property type="match status" value="1"/>
</dbReference>
<gene>
    <name evidence="4" type="ORF">EYF70_25480</name>
    <name evidence="3" type="ORF">GCM10007387_50130</name>
</gene>
<dbReference type="EMBL" id="CP036401">
    <property type="protein sequence ID" value="QBI03793.1"/>
    <property type="molecule type" value="Genomic_DNA"/>
</dbReference>
<organism evidence="3 6">
    <name type="scientific">Pseudoduganella albidiflava</name>
    <dbReference type="NCBI Taxonomy" id="321983"/>
    <lineage>
        <taxon>Bacteria</taxon>
        <taxon>Pseudomonadati</taxon>
        <taxon>Pseudomonadota</taxon>
        <taxon>Betaproteobacteria</taxon>
        <taxon>Burkholderiales</taxon>
        <taxon>Oxalobacteraceae</taxon>
        <taxon>Telluria group</taxon>
        <taxon>Pseudoduganella</taxon>
    </lineage>
</organism>
<dbReference type="Pfam" id="PF11160">
    <property type="entry name" value="Hva1_TUDOR"/>
    <property type="match status" value="1"/>
</dbReference>
<dbReference type="EMBL" id="BMWV01000015">
    <property type="protein sequence ID" value="GGY61549.1"/>
    <property type="molecule type" value="Genomic_DNA"/>
</dbReference>
<dbReference type="Proteomes" id="UP000628442">
    <property type="component" value="Unassembled WGS sequence"/>
</dbReference>
<reference evidence="4 5" key="2">
    <citation type="submission" date="2019-02" db="EMBL/GenBank/DDBJ databases">
        <title>Draft Genome Sequences of Six Type Strains of the Genus Massilia.</title>
        <authorList>
            <person name="Miess H."/>
            <person name="Frediansyhah A."/>
            <person name="Gross H."/>
        </authorList>
    </citation>
    <scope>NUCLEOTIDE SEQUENCE [LARGE SCALE GENOMIC DNA]</scope>
    <source>
        <strain evidence="4 5">DSM 17472</strain>
    </source>
</reference>
<name>A0A411X4H8_9BURK</name>
<accession>A0A411X4H8</accession>
<proteinExistence type="predicted"/>
<dbReference type="Proteomes" id="UP000292307">
    <property type="component" value="Chromosome"/>
</dbReference>
<evidence type="ECO:0000313" key="4">
    <source>
        <dbReference type="EMBL" id="QBI03793.1"/>
    </source>
</evidence>
<keyword evidence="5" id="KW-1185">Reference proteome</keyword>
<evidence type="ECO:0000313" key="3">
    <source>
        <dbReference type="EMBL" id="GGY61549.1"/>
    </source>
</evidence>
<sequence length="69" mass="7317">MADDFKAGDKVQWQSSQGTVHGTVKKKLTSPTDIKGHHVAASKENPEYLVVSDKTGAEAAHKGSALKKA</sequence>